<feature type="chain" id="PRO_5047470004" description="Immunoglobulin I-set domain-containing protein" evidence="1">
    <location>
        <begin position="19"/>
        <end position="398"/>
    </location>
</feature>
<dbReference type="EMBL" id="CP111023">
    <property type="protein sequence ID" value="WAR21161.1"/>
    <property type="molecule type" value="Genomic_DNA"/>
</dbReference>
<name>A0ABY7FPP4_MYAAR</name>
<dbReference type="InterPro" id="IPR013098">
    <property type="entry name" value="Ig_I-set"/>
</dbReference>
<dbReference type="SUPFAM" id="SSF48726">
    <property type="entry name" value="Immunoglobulin"/>
    <property type="match status" value="1"/>
</dbReference>
<feature type="signal peptide" evidence="1">
    <location>
        <begin position="1"/>
        <end position="18"/>
    </location>
</feature>
<evidence type="ECO:0000256" key="1">
    <source>
        <dbReference type="SAM" id="SignalP"/>
    </source>
</evidence>
<reference evidence="3" key="1">
    <citation type="submission" date="2022-11" db="EMBL/GenBank/DDBJ databases">
        <title>Centuries of genome instability and evolution in soft-shell clam transmissible cancer (bioRxiv).</title>
        <authorList>
            <person name="Hart S.F.M."/>
            <person name="Yonemitsu M.A."/>
            <person name="Giersch R.M."/>
            <person name="Beal B.F."/>
            <person name="Arriagada G."/>
            <person name="Davis B.W."/>
            <person name="Ostrander E.A."/>
            <person name="Goff S.P."/>
            <person name="Metzger M.J."/>
        </authorList>
    </citation>
    <scope>NUCLEOTIDE SEQUENCE</scope>
    <source>
        <strain evidence="3">MELC-2E11</strain>
        <tissue evidence="3">Siphon/mantle</tissue>
    </source>
</reference>
<sequence length="398" mass="44245">MELYVFIFGVCCLHLINGQHVMPAMTDKAPIELHHIFVTSRIPGRLEASICYTAMNPAQVVWTIDEGMVPTLRIPANMPFSLIRFHIACKTHSYRVHVALDVKHGMPDTFEAVNQFSLFIPPTSEIGISPKGEARLHAMVNSTGTTFRFGIMQAEIALYSKRPNDIAHSYFHPSAAYSFLPGDETSPIRLNKIAQTATEYHADVILNSTKLYNQGAIVSVMGACTVAGPTIIKRYDQKLVMFLNPTSTAEPVTSFTLGFLDEAYDILVEKNKHGLIRCTLIGNPTPEIMLHKKTPSGGSVRITAPNYSTHMEYKTTTVFHIINASEADVGEYYCHATDGVRNVETQTHKLGIVTPEMENQAKEERVEGDVDGLVAMEQLAKRHPRNVPLVHELEGNRK</sequence>
<keyword evidence="4" id="KW-1185">Reference proteome</keyword>
<dbReference type="InterPro" id="IPR036179">
    <property type="entry name" value="Ig-like_dom_sf"/>
</dbReference>
<gene>
    <name evidence="3" type="ORF">MAR_015135</name>
</gene>
<dbReference type="InterPro" id="IPR013783">
    <property type="entry name" value="Ig-like_fold"/>
</dbReference>
<dbReference type="Proteomes" id="UP001164746">
    <property type="component" value="Chromosome 12"/>
</dbReference>
<feature type="non-terminal residue" evidence="3">
    <location>
        <position position="398"/>
    </location>
</feature>
<dbReference type="Pfam" id="PF07679">
    <property type="entry name" value="I-set"/>
    <property type="match status" value="1"/>
</dbReference>
<keyword evidence="1" id="KW-0732">Signal</keyword>
<evidence type="ECO:0000313" key="3">
    <source>
        <dbReference type="EMBL" id="WAR21161.1"/>
    </source>
</evidence>
<evidence type="ECO:0000313" key="4">
    <source>
        <dbReference type="Proteomes" id="UP001164746"/>
    </source>
</evidence>
<proteinExistence type="predicted"/>
<feature type="domain" description="Immunoglobulin I-set" evidence="2">
    <location>
        <begin position="263"/>
        <end position="346"/>
    </location>
</feature>
<protein>
    <recommendedName>
        <fullName evidence="2">Immunoglobulin I-set domain-containing protein</fullName>
    </recommendedName>
</protein>
<dbReference type="Gene3D" id="2.60.40.10">
    <property type="entry name" value="Immunoglobulins"/>
    <property type="match status" value="1"/>
</dbReference>
<evidence type="ECO:0000259" key="2">
    <source>
        <dbReference type="Pfam" id="PF07679"/>
    </source>
</evidence>
<organism evidence="3 4">
    <name type="scientific">Mya arenaria</name>
    <name type="common">Soft-shell clam</name>
    <dbReference type="NCBI Taxonomy" id="6604"/>
    <lineage>
        <taxon>Eukaryota</taxon>
        <taxon>Metazoa</taxon>
        <taxon>Spiralia</taxon>
        <taxon>Lophotrochozoa</taxon>
        <taxon>Mollusca</taxon>
        <taxon>Bivalvia</taxon>
        <taxon>Autobranchia</taxon>
        <taxon>Heteroconchia</taxon>
        <taxon>Euheterodonta</taxon>
        <taxon>Imparidentia</taxon>
        <taxon>Neoheterodontei</taxon>
        <taxon>Myida</taxon>
        <taxon>Myoidea</taxon>
        <taxon>Myidae</taxon>
        <taxon>Mya</taxon>
    </lineage>
</organism>
<accession>A0ABY7FPP4</accession>